<accession>F0SJZ7</accession>
<dbReference type="InterPro" id="IPR018639">
    <property type="entry name" value="DUF2062"/>
</dbReference>
<dbReference type="Proteomes" id="UP000006860">
    <property type="component" value="Chromosome"/>
</dbReference>
<dbReference type="RefSeq" id="WP_013627419.1">
    <property type="nucleotide sequence ID" value="NC_015174.1"/>
</dbReference>
<organism evidence="3 4">
    <name type="scientific">Rubinisphaera brasiliensis (strain ATCC 49424 / DSM 5305 / JCM 21570 / IAM 15109 / NBRC 103401 / IFAM 1448)</name>
    <name type="common">Planctomyces brasiliensis</name>
    <dbReference type="NCBI Taxonomy" id="756272"/>
    <lineage>
        <taxon>Bacteria</taxon>
        <taxon>Pseudomonadati</taxon>
        <taxon>Planctomycetota</taxon>
        <taxon>Planctomycetia</taxon>
        <taxon>Planctomycetales</taxon>
        <taxon>Planctomycetaceae</taxon>
        <taxon>Rubinisphaera</taxon>
    </lineage>
</organism>
<feature type="transmembrane region" description="Helical" evidence="1">
    <location>
        <begin position="147"/>
        <end position="170"/>
    </location>
</feature>
<evidence type="ECO:0000259" key="2">
    <source>
        <dbReference type="Pfam" id="PF09835"/>
    </source>
</evidence>
<dbReference type="PANTHER" id="PTHR40547:SF1">
    <property type="entry name" value="SLL0298 PROTEIN"/>
    <property type="match status" value="1"/>
</dbReference>
<dbReference type="EMBL" id="CP002546">
    <property type="protein sequence ID" value="ADY58686.1"/>
    <property type="molecule type" value="Genomic_DNA"/>
</dbReference>
<feature type="transmembrane region" description="Helical" evidence="1">
    <location>
        <begin position="56"/>
        <end position="77"/>
    </location>
</feature>
<proteinExistence type="predicted"/>
<keyword evidence="1" id="KW-0472">Membrane</keyword>
<name>F0SJZ7_RUBBR</name>
<gene>
    <name evidence="3" type="ordered locus">Plabr_1068</name>
</gene>
<keyword evidence="1" id="KW-0812">Transmembrane</keyword>
<feature type="domain" description="DUF2062" evidence="2">
    <location>
        <begin position="33"/>
        <end position="181"/>
    </location>
</feature>
<dbReference type="AlphaFoldDB" id="F0SJZ7"/>
<protein>
    <recommendedName>
        <fullName evidence="2">DUF2062 domain-containing protein</fullName>
    </recommendedName>
</protein>
<dbReference type="HOGENOM" id="CLU_102912_1_0_0"/>
<sequence>MNLPSSSPEMKPRVGIPRERANNWWWYLAPQMWLRKIVSQDDTPHSIALGTSVGTFVALTPTVGIQMVIVLLVAWILNPVMRFNRIAALVAVYISNPITTLPIYWFNYWIGTFFVEGTLTRKQLAGVLEYDGLVAWWASLWELTVNIGWPLLIGSGVVALVCAALAYAPVKWLVKTIQRRHPV</sequence>
<keyword evidence="4" id="KW-1185">Reference proteome</keyword>
<dbReference type="Pfam" id="PF09835">
    <property type="entry name" value="DUF2062"/>
    <property type="match status" value="1"/>
</dbReference>
<dbReference type="OrthoDB" id="9794343at2"/>
<evidence type="ECO:0000313" key="3">
    <source>
        <dbReference type="EMBL" id="ADY58686.1"/>
    </source>
</evidence>
<dbReference type="STRING" id="756272.Plabr_1068"/>
<evidence type="ECO:0000256" key="1">
    <source>
        <dbReference type="SAM" id="Phobius"/>
    </source>
</evidence>
<dbReference type="PANTHER" id="PTHR40547">
    <property type="entry name" value="SLL0298 PROTEIN"/>
    <property type="match status" value="1"/>
</dbReference>
<feature type="transmembrane region" description="Helical" evidence="1">
    <location>
        <begin position="86"/>
        <end position="106"/>
    </location>
</feature>
<dbReference type="eggNOG" id="COG3216">
    <property type="taxonomic scope" value="Bacteria"/>
</dbReference>
<dbReference type="KEGG" id="pbs:Plabr_1068"/>
<keyword evidence="1" id="KW-1133">Transmembrane helix</keyword>
<evidence type="ECO:0000313" key="4">
    <source>
        <dbReference type="Proteomes" id="UP000006860"/>
    </source>
</evidence>
<reference evidence="4" key="1">
    <citation type="submission" date="2011-02" db="EMBL/GenBank/DDBJ databases">
        <title>The complete genome of Planctomyces brasiliensis DSM 5305.</title>
        <authorList>
            <person name="Lucas S."/>
            <person name="Copeland A."/>
            <person name="Lapidus A."/>
            <person name="Bruce D."/>
            <person name="Goodwin L."/>
            <person name="Pitluck S."/>
            <person name="Kyrpides N."/>
            <person name="Mavromatis K."/>
            <person name="Pagani I."/>
            <person name="Ivanova N."/>
            <person name="Ovchinnikova G."/>
            <person name="Lu M."/>
            <person name="Detter J.C."/>
            <person name="Han C."/>
            <person name="Land M."/>
            <person name="Hauser L."/>
            <person name="Markowitz V."/>
            <person name="Cheng J.-F."/>
            <person name="Hugenholtz P."/>
            <person name="Woyke T."/>
            <person name="Wu D."/>
            <person name="Tindall B."/>
            <person name="Pomrenke H.G."/>
            <person name="Brambilla E."/>
            <person name="Klenk H.-P."/>
            <person name="Eisen J.A."/>
        </authorList>
    </citation>
    <scope>NUCLEOTIDE SEQUENCE [LARGE SCALE GENOMIC DNA]</scope>
    <source>
        <strain evidence="4">ATCC 49424 / DSM 5305 / JCM 21570 / NBRC 103401 / IFAM 1448</strain>
    </source>
</reference>